<gene>
    <name evidence="3" type="ORF">ATO7_03420</name>
</gene>
<sequence length="390" mass="43956">MANSKINLAANELLFREGEAGQFAYLIERGRIAILRDSAGEYQLLSELGAGECLGEMALISHDPRMASAMALEDTTLTVITRDHLKERMARSDPLIRHLLQLTLKRYRQSLGQTFPDTSSTQDLDYLEDEQQAMQRMRTEHDLSHALDKQEFILHYQPIVRLADRITTGFEALLRWRRDDGQLVSPDLFIAVAEESQIIEKIGHWIIDEASQARTRLASAYNGKLSEDFYVSINLAARQFPDPELPGVVQEAIRRHGLLAQQLQMEVTESQILENREHAISVLHNLQSMGCRIALDDFGTGYSSLAYLNRLPVDALKIDKMFLDDMLSDQASRTIIAGMARLARDLQLSFIAEGAETEQQVEALSALGVEHVQGFFFGRPFALETKKEPA</sequence>
<feature type="domain" description="EAL" evidence="2">
    <location>
        <begin position="136"/>
        <end position="390"/>
    </location>
</feature>
<dbReference type="InterPro" id="IPR018490">
    <property type="entry name" value="cNMP-bd_dom_sf"/>
</dbReference>
<dbReference type="Pfam" id="PF00027">
    <property type="entry name" value="cNMP_binding"/>
    <property type="match status" value="1"/>
</dbReference>
<name>A0A1Y1SGU9_9GAMM</name>
<dbReference type="SMART" id="SM00100">
    <property type="entry name" value="cNMP"/>
    <property type="match status" value="1"/>
</dbReference>
<keyword evidence="4" id="KW-1185">Reference proteome</keyword>
<dbReference type="Proteomes" id="UP000192342">
    <property type="component" value="Unassembled WGS sequence"/>
</dbReference>
<dbReference type="Gene3D" id="2.60.120.10">
    <property type="entry name" value="Jelly Rolls"/>
    <property type="match status" value="1"/>
</dbReference>
<proteinExistence type="predicted"/>
<dbReference type="CDD" id="cd00038">
    <property type="entry name" value="CAP_ED"/>
    <property type="match status" value="1"/>
</dbReference>
<dbReference type="SUPFAM" id="SSF141868">
    <property type="entry name" value="EAL domain-like"/>
    <property type="match status" value="1"/>
</dbReference>
<evidence type="ECO:0000313" key="4">
    <source>
        <dbReference type="Proteomes" id="UP000192342"/>
    </source>
</evidence>
<dbReference type="InterPro" id="IPR050706">
    <property type="entry name" value="Cyclic-di-GMP_PDE-like"/>
</dbReference>
<dbReference type="InterPro" id="IPR001633">
    <property type="entry name" value="EAL_dom"/>
</dbReference>
<dbReference type="PANTHER" id="PTHR33121">
    <property type="entry name" value="CYCLIC DI-GMP PHOSPHODIESTERASE PDEF"/>
    <property type="match status" value="1"/>
</dbReference>
<evidence type="ECO:0000313" key="3">
    <source>
        <dbReference type="EMBL" id="ORE88893.1"/>
    </source>
</evidence>
<feature type="domain" description="Cyclic nucleotide-binding" evidence="1">
    <location>
        <begin position="1"/>
        <end position="106"/>
    </location>
</feature>
<dbReference type="PANTHER" id="PTHR33121:SF70">
    <property type="entry name" value="SIGNALING PROTEIN YKOW"/>
    <property type="match status" value="1"/>
</dbReference>
<dbReference type="SUPFAM" id="SSF51206">
    <property type="entry name" value="cAMP-binding domain-like"/>
    <property type="match status" value="1"/>
</dbReference>
<protein>
    <submittedName>
        <fullName evidence="3">EAL and cyclic nucleotide-binding domain-containing protein</fullName>
    </submittedName>
</protein>
<dbReference type="PROSITE" id="PS50883">
    <property type="entry name" value="EAL"/>
    <property type="match status" value="1"/>
</dbReference>
<reference evidence="3" key="1">
    <citation type="submission" date="2013-04" db="EMBL/GenBank/DDBJ databases">
        <title>Oceanococcus atlanticus 22II-S10r2 Genome Sequencing.</title>
        <authorList>
            <person name="Lai Q."/>
            <person name="Li G."/>
            <person name="Shao Z."/>
        </authorList>
    </citation>
    <scope>NUCLEOTIDE SEQUENCE [LARGE SCALE GENOMIC DNA]</scope>
    <source>
        <strain evidence="3">22II-S10r2</strain>
    </source>
</reference>
<dbReference type="EMBL" id="AQQV01000001">
    <property type="protein sequence ID" value="ORE88893.1"/>
    <property type="molecule type" value="Genomic_DNA"/>
</dbReference>
<dbReference type="AlphaFoldDB" id="A0A1Y1SGU9"/>
<dbReference type="SMART" id="SM00052">
    <property type="entry name" value="EAL"/>
    <property type="match status" value="1"/>
</dbReference>
<dbReference type="InterPro" id="IPR000595">
    <property type="entry name" value="cNMP-bd_dom"/>
</dbReference>
<dbReference type="CDD" id="cd01948">
    <property type="entry name" value="EAL"/>
    <property type="match status" value="1"/>
</dbReference>
<dbReference type="InterPro" id="IPR035919">
    <property type="entry name" value="EAL_sf"/>
</dbReference>
<comment type="caution">
    <text evidence="3">The sequence shown here is derived from an EMBL/GenBank/DDBJ whole genome shotgun (WGS) entry which is preliminary data.</text>
</comment>
<dbReference type="STRING" id="1317117.ATO7_03420"/>
<dbReference type="InterPro" id="IPR014710">
    <property type="entry name" value="RmlC-like_jellyroll"/>
</dbReference>
<organism evidence="3 4">
    <name type="scientific">Oceanococcus atlanticus</name>
    <dbReference type="NCBI Taxonomy" id="1317117"/>
    <lineage>
        <taxon>Bacteria</taxon>
        <taxon>Pseudomonadati</taxon>
        <taxon>Pseudomonadota</taxon>
        <taxon>Gammaproteobacteria</taxon>
        <taxon>Chromatiales</taxon>
        <taxon>Oceanococcaceae</taxon>
        <taxon>Oceanococcus</taxon>
    </lineage>
</organism>
<accession>A0A1Y1SGU9</accession>
<dbReference type="OrthoDB" id="9812358at2"/>
<dbReference type="GO" id="GO:0071111">
    <property type="term" value="F:cyclic-guanylate-specific phosphodiesterase activity"/>
    <property type="evidence" value="ECO:0007669"/>
    <property type="project" value="InterPro"/>
</dbReference>
<dbReference type="RefSeq" id="WP_083559540.1">
    <property type="nucleotide sequence ID" value="NZ_AQQV01000001.1"/>
</dbReference>
<dbReference type="PROSITE" id="PS50042">
    <property type="entry name" value="CNMP_BINDING_3"/>
    <property type="match status" value="1"/>
</dbReference>
<evidence type="ECO:0000259" key="1">
    <source>
        <dbReference type="PROSITE" id="PS50042"/>
    </source>
</evidence>
<dbReference type="Gene3D" id="3.20.20.450">
    <property type="entry name" value="EAL domain"/>
    <property type="match status" value="1"/>
</dbReference>
<dbReference type="Pfam" id="PF00563">
    <property type="entry name" value="EAL"/>
    <property type="match status" value="1"/>
</dbReference>
<evidence type="ECO:0000259" key="2">
    <source>
        <dbReference type="PROSITE" id="PS50883"/>
    </source>
</evidence>